<dbReference type="InterPro" id="IPR006342">
    <property type="entry name" value="FkbM_mtfrase"/>
</dbReference>
<organism evidence="2 3">
    <name type="scientific">Rhodopseudomonas palustris (strain DX-1)</name>
    <dbReference type="NCBI Taxonomy" id="652103"/>
    <lineage>
        <taxon>Bacteria</taxon>
        <taxon>Pseudomonadati</taxon>
        <taxon>Pseudomonadota</taxon>
        <taxon>Alphaproteobacteria</taxon>
        <taxon>Hyphomicrobiales</taxon>
        <taxon>Nitrobacteraceae</taxon>
        <taxon>Rhodopseudomonas</taxon>
    </lineage>
</organism>
<dbReference type="PANTHER" id="PTHR34203:SF15">
    <property type="entry name" value="SLL1173 PROTEIN"/>
    <property type="match status" value="1"/>
</dbReference>
<gene>
    <name evidence="2" type="ordered locus">Rpdx1_2533</name>
</gene>
<dbReference type="eggNOG" id="COG2520">
    <property type="taxonomic scope" value="Bacteria"/>
</dbReference>
<sequence>MIRPLETTRFYLAAATPWKNSVRTTAAGSGLRFFTSTTDVVGRHLAKYGSHEAELTEWIGRFLSLAGDGIFVDVGANIGWHTVHAASRATRVVAFEPDAYNAWLLDLNVTENGLDNVIVQQAAVGGSDGLAKLHRYKNSNRGRHSLIANGGCSRTVPLVSLDTALQTLGLQGEPISLIKIDVEGFEPAVISGASATLGRTRAIVTEISPRLSAAGGLSVTEMAAQLAQIGFAPRRLVGQHLVDTSVTEIDGQLDVIWIRPHDIG</sequence>
<name>E6VGI4_RHOPX</name>
<evidence type="ECO:0000259" key="1">
    <source>
        <dbReference type="Pfam" id="PF05050"/>
    </source>
</evidence>
<feature type="domain" description="Methyltransferase FkbM" evidence="1">
    <location>
        <begin position="73"/>
        <end position="230"/>
    </location>
</feature>
<dbReference type="Pfam" id="PF05050">
    <property type="entry name" value="Methyltransf_21"/>
    <property type="match status" value="1"/>
</dbReference>
<dbReference type="InterPro" id="IPR029063">
    <property type="entry name" value="SAM-dependent_MTases_sf"/>
</dbReference>
<reference evidence="2" key="1">
    <citation type="submission" date="2010-12" db="EMBL/GenBank/DDBJ databases">
        <title>Complete sequence of Rhodopseudomonas palustris DX-1.</title>
        <authorList>
            <consortium name="US DOE Joint Genome Institute"/>
            <person name="Lucas S."/>
            <person name="Copeland A."/>
            <person name="Lapidus A."/>
            <person name="Cheng J.-F."/>
            <person name="Goodwin L."/>
            <person name="Pitluck S."/>
            <person name="Misra M."/>
            <person name="Chertkov O."/>
            <person name="Detter J.C."/>
            <person name="Han C."/>
            <person name="Tapia R."/>
            <person name="Land M."/>
            <person name="Hauser L."/>
            <person name="Kyrpides N."/>
            <person name="Ivanova N."/>
            <person name="Ovchinnikova G."/>
            <person name="Logan B."/>
            <person name="Oda Y."/>
            <person name="Harwood C."/>
            <person name="Woyke T."/>
        </authorList>
    </citation>
    <scope>NUCLEOTIDE SEQUENCE [LARGE SCALE GENOMIC DNA]</scope>
    <source>
        <strain evidence="2">DX-1</strain>
    </source>
</reference>
<dbReference type="KEGG" id="rpx:Rpdx1_2533"/>
<dbReference type="OrthoDB" id="7542440at2"/>
<dbReference type="STRING" id="652103.Rpdx1_2533"/>
<dbReference type="EMBL" id="CP002418">
    <property type="protein sequence ID" value="ADU44124.1"/>
    <property type="molecule type" value="Genomic_DNA"/>
</dbReference>
<evidence type="ECO:0000313" key="2">
    <source>
        <dbReference type="EMBL" id="ADU44124.1"/>
    </source>
</evidence>
<proteinExistence type="predicted"/>
<dbReference type="PANTHER" id="PTHR34203">
    <property type="entry name" value="METHYLTRANSFERASE, FKBM FAMILY PROTEIN"/>
    <property type="match status" value="1"/>
</dbReference>
<dbReference type="BioCyc" id="RPAL652103:RPDX1_RS24915-MONOMER"/>
<dbReference type="NCBIfam" id="TIGR01444">
    <property type="entry name" value="fkbM_fam"/>
    <property type="match status" value="1"/>
</dbReference>
<dbReference type="HOGENOM" id="CLU_999030_0_0_5"/>
<accession>E6VGI4</accession>
<dbReference type="SUPFAM" id="SSF53335">
    <property type="entry name" value="S-adenosyl-L-methionine-dependent methyltransferases"/>
    <property type="match status" value="1"/>
</dbReference>
<evidence type="ECO:0000313" key="3">
    <source>
        <dbReference type="Proteomes" id="UP000001402"/>
    </source>
</evidence>
<dbReference type="GO" id="GO:0008168">
    <property type="term" value="F:methyltransferase activity"/>
    <property type="evidence" value="ECO:0007669"/>
    <property type="project" value="UniProtKB-KW"/>
</dbReference>
<dbReference type="InterPro" id="IPR052514">
    <property type="entry name" value="SAM-dependent_MTase"/>
</dbReference>
<protein>
    <submittedName>
        <fullName evidence="2">Methyltransferase FkbM family</fullName>
    </submittedName>
</protein>
<dbReference type="GO" id="GO:0032259">
    <property type="term" value="P:methylation"/>
    <property type="evidence" value="ECO:0007669"/>
    <property type="project" value="UniProtKB-KW"/>
</dbReference>
<keyword evidence="2" id="KW-0489">Methyltransferase</keyword>
<dbReference type="AlphaFoldDB" id="E6VGI4"/>
<dbReference type="Proteomes" id="UP000001402">
    <property type="component" value="Chromosome"/>
</dbReference>
<dbReference type="Gene3D" id="3.40.50.150">
    <property type="entry name" value="Vaccinia Virus protein VP39"/>
    <property type="match status" value="1"/>
</dbReference>
<keyword evidence="2" id="KW-0808">Transferase</keyword>